<proteinExistence type="predicted"/>
<protein>
    <submittedName>
        <fullName evidence="1">Uncharacterized protein</fullName>
    </submittedName>
</protein>
<sequence length="248" mass="28397">MQPSRTPITLSNRRVAKPEEPSLSVLDEAIARYNFKFTTQNGRLWCVNAPDYSEERTPDGRSKTIRAMAFTRAKMKFMLPELVAKPRNALPPDLDIVDPTTGRARVASRHNKKPVTMYFGLGITTHQMSFYGHQEKLKTHHEVGQHLAERFKAHPGLSAPAVTCEMVINIDYDLVIALYSNYTKHDRELSEEREKHILKWVGKQFGIAEKECLGMWYEEDAHMKNSPLTDGIVWVEGFDPRSKRTEVA</sequence>
<evidence type="ECO:0000313" key="1">
    <source>
        <dbReference type="EMBL" id="EIM79360.1"/>
    </source>
</evidence>
<reference evidence="2" key="1">
    <citation type="journal article" date="2012" name="Science">
        <title>The Paleozoic origin of enzymatic lignin decomposition reconstructed from 31 fungal genomes.</title>
        <authorList>
            <person name="Floudas D."/>
            <person name="Binder M."/>
            <person name="Riley R."/>
            <person name="Barry K."/>
            <person name="Blanchette R.A."/>
            <person name="Henrissat B."/>
            <person name="Martinez A.T."/>
            <person name="Otillar R."/>
            <person name="Spatafora J.W."/>
            <person name="Yadav J.S."/>
            <person name="Aerts A."/>
            <person name="Benoit I."/>
            <person name="Boyd A."/>
            <person name="Carlson A."/>
            <person name="Copeland A."/>
            <person name="Coutinho P.M."/>
            <person name="de Vries R.P."/>
            <person name="Ferreira P."/>
            <person name="Findley K."/>
            <person name="Foster B."/>
            <person name="Gaskell J."/>
            <person name="Glotzer D."/>
            <person name="Gorecki P."/>
            <person name="Heitman J."/>
            <person name="Hesse C."/>
            <person name="Hori C."/>
            <person name="Igarashi K."/>
            <person name="Jurgens J.A."/>
            <person name="Kallen N."/>
            <person name="Kersten P."/>
            <person name="Kohler A."/>
            <person name="Kuees U."/>
            <person name="Kumar T.K.A."/>
            <person name="Kuo A."/>
            <person name="LaButti K."/>
            <person name="Larrondo L.F."/>
            <person name="Lindquist E."/>
            <person name="Ling A."/>
            <person name="Lombard V."/>
            <person name="Lucas S."/>
            <person name="Lundell T."/>
            <person name="Martin R."/>
            <person name="McLaughlin D.J."/>
            <person name="Morgenstern I."/>
            <person name="Morin E."/>
            <person name="Murat C."/>
            <person name="Nagy L.G."/>
            <person name="Nolan M."/>
            <person name="Ohm R.A."/>
            <person name="Patyshakuliyeva A."/>
            <person name="Rokas A."/>
            <person name="Ruiz-Duenas F.J."/>
            <person name="Sabat G."/>
            <person name="Salamov A."/>
            <person name="Samejima M."/>
            <person name="Schmutz J."/>
            <person name="Slot J.C."/>
            <person name="St John F."/>
            <person name="Stenlid J."/>
            <person name="Sun H."/>
            <person name="Sun S."/>
            <person name="Syed K."/>
            <person name="Tsang A."/>
            <person name="Wiebenga A."/>
            <person name="Young D."/>
            <person name="Pisabarro A."/>
            <person name="Eastwood D.C."/>
            <person name="Martin F."/>
            <person name="Cullen D."/>
            <person name="Grigoriev I.V."/>
            <person name="Hibbett D.S."/>
        </authorList>
    </citation>
    <scope>NUCLEOTIDE SEQUENCE [LARGE SCALE GENOMIC DNA]</scope>
    <source>
        <strain evidence="2">FP-91666</strain>
    </source>
</reference>
<dbReference type="KEGG" id="shs:STEHIDRAFT_163717"/>
<accession>R7RWY5</accession>
<dbReference type="AlphaFoldDB" id="R7RWY5"/>
<dbReference type="Proteomes" id="UP000053927">
    <property type="component" value="Unassembled WGS sequence"/>
</dbReference>
<dbReference type="RefSeq" id="XP_007311500.1">
    <property type="nucleotide sequence ID" value="XM_007311438.1"/>
</dbReference>
<evidence type="ECO:0000313" key="2">
    <source>
        <dbReference type="Proteomes" id="UP000053927"/>
    </source>
</evidence>
<gene>
    <name evidence="1" type="ORF">STEHIDRAFT_163717</name>
</gene>
<name>R7RWY5_STEHR</name>
<organism evidence="1 2">
    <name type="scientific">Stereum hirsutum (strain FP-91666)</name>
    <name type="common">White-rot fungus</name>
    <dbReference type="NCBI Taxonomy" id="721885"/>
    <lineage>
        <taxon>Eukaryota</taxon>
        <taxon>Fungi</taxon>
        <taxon>Dikarya</taxon>
        <taxon>Basidiomycota</taxon>
        <taxon>Agaricomycotina</taxon>
        <taxon>Agaricomycetes</taxon>
        <taxon>Russulales</taxon>
        <taxon>Stereaceae</taxon>
        <taxon>Stereum</taxon>
    </lineage>
</organism>
<dbReference type="GeneID" id="18802418"/>
<dbReference type="EMBL" id="JH687405">
    <property type="protein sequence ID" value="EIM79360.1"/>
    <property type="molecule type" value="Genomic_DNA"/>
</dbReference>
<keyword evidence="2" id="KW-1185">Reference proteome</keyword>
<dbReference type="OrthoDB" id="3266090at2759"/>